<organism evidence="5 6">
    <name type="scientific">Kitasatospora aburaviensis</name>
    <dbReference type="NCBI Taxonomy" id="67265"/>
    <lineage>
        <taxon>Bacteria</taxon>
        <taxon>Bacillati</taxon>
        <taxon>Actinomycetota</taxon>
        <taxon>Actinomycetes</taxon>
        <taxon>Kitasatosporales</taxon>
        <taxon>Streptomycetaceae</taxon>
        <taxon>Kitasatospora</taxon>
    </lineage>
</organism>
<proteinExistence type="predicted"/>
<dbReference type="SMART" id="SM00418">
    <property type="entry name" value="HTH_ARSR"/>
    <property type="match status" value="1"/>
</dbReference>
<evidence type="ECO:0000256" key="2">
    <source>
        <dbReference type="ARBA" id="ARBA00023125"/>
    </source>
</evidence>
<dbReference type="RefSeq" id="WP_313767402.1">
    <property type="nucleotide sequence ID" value="NZ_BAAAVH010000027.1"/>
</dbReference>
<dbReference type="InterPro" id="IPR051081">
    <property type="entry name" value="HTH_MetalResp_TranReg"/>
</dbReference>
<dbReference type="InterPro" id="IPR011991">
    <property type="entry name" value="ArsR-like_HTH"/>
</dbReference>
<gene>
    <name evidence="5" type="ORF">ACFP0N_17990</name>
</gene>
<protein>
    <submittedName>
        <fullName evidence="5">ArsR/SmtB family transcription factor</fullName>
    </submittedName>
</protein>
<dbReference type="PANTHER" id="PTHR33154">
    <property type="entry name" value="TRANSCRIPTIONAL REGULATOR, ARSR FAMILY"/>
    <property type="match status" value="1"/>
</dbReference>
<dbReference type="InterPro" id="IPR001845">
    <property type="entry name" value="HTH_ArsR_DNA-bd_dom"/>
</dbReference>
<reference evidence="6" key="1">
    <citation type="journal article" date="2019" name="Int. J. Syst. Evol. Microbiol.">
        <title>The Global Catalogue of Microorganisms (GCM) 10K type strain sequencing project: providing services to taxonomists for standard genome sequencing and annotation.</title>
        <authorList>
            <consortium name="The Broad Institute Genomics Platform"/>
            <consortium name="The Broad Institute Genome Sequencing Center for Infectious Disease"/>
            <person name="Wu L."/>
            <person name="Ma J."/>
        </authorList>
    </citation>
    <scope>NUCLEOTIDE SEQUENCE [LARGE SCALE GENOMIC DNA]</scope>
    <source>
        <strain evidence="6">CGMCC 4.1469</strain>
    </source>
</reference>
<dbReference type="Pfam" id="PF01022">
    <property type="entry name" value="HTH_5"/>
    <property type="match status" value="1"/>
</dbReference>
<dbReference type="InterPro" id="IPR036390">
    <property type="entry name" value="WH_DNA-bd_sf"/>
</dbReference>
<dbReference type="NCBIfam" id="NF033788">
    <property type="entry name" value="HTH_metalloreg"/>
    <property type="match status" value="1"/>
</dbReference>
<accession>A0ABW1EXH8</accession>
<dbReference type="PRINTS" id="PR00778">
    <property type="entry name" value="HTHARSR"/>
</dbReference>
<evidence type="ECO:0000256" key="3">
    <source>
        <dbReference type="ARBA" id="ARBA00023163"/>
    </source>
</evidence>
<evidence type="ECO:0000313" key="6">
    <source>
        <dbReference type="Proteomes" id="UP001596067"/>
    </source>
</evidence>
<sequence>MLTSSGDKATLTQGDLIRVLGEPLRLRIVMLLAQAALCTNHLIEETGARQTALSNHLRVLREAGIVEPEPHGRFTYYRLRPEVPQALAEFFGELGRTAAESLAEDRKRPCE</sequence>
<evidence type="ECO:0000256" key="1">
    <source>
        <dbReference type="ARBA" id="ARBA00023015"/>
    </source>
</evidence>
<keyword evidence="6" id="KW-1185">Reference proteome</keyword>
<dbReference type="PANTHER" id="PTHR33154:SF18">
    <property type="entry name" value="ARSENICAL RESISTANCE OPERON REPRESSOR"/>
    <property type="match status" value="1"/>
</dbReference>
<dbReference type="PROSITE" id="PS50987">
    <property type="entry name" value="HTH_ARSR_2"/>
    <property type="match status" value="1"/>
</dbReference>
<dbReference type="Gene3D" id="1.10.10.10">
    <property type="entry name" value="Winged helix-like DNA-binding domain superfamily/Winged helix DNA-binding domain"/>
    <property type="match status" value="1"/>
</dbReference>
<keyword evidence="2" id="KW-0238">DNA-binding</keyword>
<evidence type="ECO:0000259" key="4">
    <source>
        <dbReference type="PROSITE" id="PS50987"/>
    </source>
</evidence>
<comment type="caution">
    <text evidence="5">The sequence shown here is derived from an EMBL/GenBank/DDBJ whole genome shotgun (WGS) entry which is preliminary data.</text>
</comment>
<keyword evidence="1" id="KW-0805">Transcription regulation</keyword>
<keyword evidence="3" id="KW-0804">Transcription</keyword>
<evidence type="ECO:0000313" key="5">
    <source>
        <dbReference type="EMBL" id="MFC5886862.1"/>
    </source>
</evidence>
<dbReference type="EMBL" id="JBHSOD010000021">
    <property type="protein sequence ID" value="MFC5886862.1"/>
    <property type="molecule type" value="Genomic_DNA"/>
</dbReference>
<dbReference type="Proteomes" id="UP001596067">
    <property type="component" value="Unassembled WGS sequence"/>
</dbReference>
<name>A0ABW1EXH8_9ACTN</name>
<dbReference type="SUPFAM" id="SSF46785">
    <property type="entry name" value="Winged helix' DNA-binding domain"/>
    <property type="match status" value="1"/>
</dbReference>
<dbReference type="InterPro" id="IPR036388">
    <property type="entry name" value="WH-like_DNA-bd_sf"/>
</dbReference>
<dbReference type="CDD" id="cd00090">
    <property type="entry name" value="HTH_ARSR"/>
    <property type="match status" value="1"/>
</dbReference>
<feature type="domain" description="HTH arsR-type" evidence="4">
    <location>
        <begin position="5"/>
        <end position="98"/>
    </location>
</feature>